<dbReference type="RefSeq" id="WP_102935895.1">
    <property type="nucleotide sequence ID" value="NZ_LJIW01000002.1"/>
</dbReference>
<dbReference type="EMBL" id="LJIW01000002">
    <property type="protein sequence ID" value="PNG89958.1"/>
    <property type="molecule type" value="Genomic_DNA"/>
</dbReference>
<evidence type="ECO:0000256" key="1">
    <source>
        <dbReference type="ARBA" id="ARBA00008129"/>
    </source>
</evidence>
<dbReference type="InterPro" id="IPR000132">
    <property type="entry name" value="Nitrilase/CN_hydratase_CS"/>
</dbReference>
<dbReference type="Proteomes" id="UP000236520">
    <property type="component" value="Unassembled WGS sequence"/>
</dbReference>
<dbReference type="GO" id="GO:0000257">
    <property type="term" value="F:nitrilase activity"/>
    <property type="evidence" value="ECO:0007669"/>
    <property type="project" value="UniProtKB-ARBA"/>
</dbReference>
<comment type="caution">
    <text evidence="6">The sequence shown here is derived from an EMBL/GenBank/DDBJ whole genome shotgun (WGS) entry which is preliminary data.</text>
</comment>
<name>A0A2J7YPL4_STRMQ</name>
<dbReference type="InterPro" id="IPR044149">
    <property type="entry name" value="Nitrilases_CHs"/>
</dbReference>
<dbReference type="AlphaFoldDB" id="A0A2J7YPL4"/>
<comment type="similarity">
    <text evidence="1">Belongs to the carbon-nitrogen hydrolase superfamily. Nitrilase family.</text>
</comment>
<dbReference type="SUPFAM" id="SSF56317">
    <property type="entry name" value="Carbon-nitrogen hydrolase"/>
    <property type="match status" value="1"/>
</dbReference>
<dbReference type="PROSITE" id="PS50263">
    <property type="entry name" value="CN_HYDROLASE"/>
    <property type="match status" value="1"/>
</dbReference>
<dbReference type="InterPro" id="IPR036526">
    <property type="entry name" value="C-N_Hydrolase_sf"/>
</dbReference>
<proteinExistence type="inferred from homology"/>
<feature type="region of interest" description="Disordered" evidence="4">
    <location>
        <begin position="317"/>
        <end position="340"/>
    </location>
</feature>
<dbReference type="PROSITE" id="PS00921">
    <property type="entry name" value="NITRIL_CHT_2"/>
    <property type="match status" value="1"/>
</dbReference>
<dbReference type="PANTHER" id="PTHR46044">
    <property type="entry name" value="NITRILASE"/>
    <property type="match status" value="1"/>
</dbReference>
<dbReference type="Gene3D" id="3.60.110.10">
    <property type="entry name" value="Carbon-nitrogen hydrolase"/>
    <property type="match status" value="1"/>
</dbReference>
<evidence type="ECO:0000256" key="3">
    <source>
        <dbReference type="PROSITE-ProRule" id="PRU10139"/>
    </source>
</evidence>
<keyword evidence="2" id="KW-0378">Hydrolase</keyword>
<dbReference type="PROSITE" id="PS00920">
    <property type="entry name" value="NITRIL_CHT_1"/>
    <property type="match status" value="1"/>
</dbReference>
<evidence type="ECO:0000259" key="5">
    <source>
        <dbReference type="PROSITE" id="PS50263"/>
    </source>
</evidence>
<keyword evidence="7" id="KW-1185">Reference proteome</keyword>
<organism evidence="6 7">
    <name type="scientific">Streptomyces malaysiensis</name>
    <dbReference type="NCBI Taxonomy" id="92644"/>
    <lineage>
        <taxon>Bacteria</taxon>
        <taxon>Bacillati</taxon>
        <taxon>Actinomycetota</taxon>
        <taxon>Actinomycetes</taxon>
        <taxon>Kitasatosporales</taxon>
        <taxon>Streptomycetaceae</taxon>
        <taxon>Streptomyces</taxon>
        <taxon>Streptomyces violaceusniger group</taxon>
    </lineage>
</organism>
<evidence type="ECO:0000313" key="7">
    <source>
        <dbReference type="Proteomes" id="UP000236520"/>
    </source>
</evidence>
<gene>
    <name evidence="6" type="ORF">SMF913_25423</name>
</gene>
<protein>
    <submittedName>
        <fullName evidence="6">Nitrilase</fullName>
    </submittedName>
</protein>
<accession>A0A2J7YPL4</accession>
<feature type="domain" description="CN hydrolase" evidence="5">
    <location>
        <begin position="5"/>
        <end position="274"/>
    </location>
</feature>
<evidence type="ECO:0000313" key="6">
    <source>
        <dbReference type="EMBL" id="PNG89958.1"/>
    </source>
</evidence>
<evidence type="ECO:0000256" key="4">
    <source>
        <dbReference type="SAM" id="MobiDB-lite"/>
    </source>
</evidence>
<dbReference type="Pfam" id="PF00795">
    <property type="entry name" value="CN_hydrolase"/>
    <property type="match status" value="1"/>
</dbReference>
<dbReference type="CDD" id="cd07564">
    <property type="entry name" value="nitrilases_CHs"/>
    <property type="match status" value="1"/>
</dbReference>
<dbReference type="InterPro" id="IPR003010">
    <property type="entry name" value="C-N_Hydrolase"/>
</dbReference>
<dbReference type="PANTHER" id="PTHR46044:SF14">
    <property type="entry name" value="ARYLACETONITRILASE"/>
    <property type="match status" value="1"/>
</dbReference>
<sequence>MKELVRAAAVQAEPFWFDASGTTGKTIALIEEAARGGAEIVAFPEVWIPGYPAFMVFAGEAELPLVAEYRANAVSIDGPELGAIRHAAAENHIMVGLGFAERAGRSLYMSQAVISNTGELRIARRKLKPTHRERALYGQGDGSDLQVIDTPLGRVGALMCWEHLQPFNKMAMIAEGEQIHISSWPMLDFFGANMMSSEAITTVNRAYAMESGTFVLMASQTISAAGRAAMSRHGVELPEFQGGGAACIIAPDTTVLTEQLASDAEGIVYADLSMRLLEISNYLTDPAGHYSRPDVYRFTIDRTRRRSVEYLDDALAQSNERTSAAPAGEDDPAVATAPVA</sequence>
<evidence type="ECO:0000256" key="2">
    <source>
        <dbReference type="ARBA" id="ARBA00022801"/>
    </source>
</evidence>
<reference evidence="6 7" key="1">
    <citation type="submission" date="2015-09" db="EMBL/GenBank/DDBJ databases">
        <title>Genome sequence, genome mining and natural product profiling of a biocontrol bacterium Streptomyces malaysiensis F913.</title>
        <authorList>
            <person name="Xu Y."/>
            <person name="Wei J."/>
            <person name="Xie J."/>
            <person name="Li T."/>
            <person name="Zhou Z."/>
        </authorList>
    </citation>
    <scope>NUCLEOTIDE SEQUENCE [LARGE SCALE GENOMIC DNA]</scope>
    <source>
        <strain evidence="6 7">F913</strain>
    </source>
</reference>
<feature type="active site" description="Proton acceptor" evidence="3">
    <location>
        <position position="45"/>
    </location>
</feature>